<keyword evidence="4" id="KW-1185">Reference proteome</keyword>
<dbReference type="EMBL" id="CP144542">
    <property type="protein sequence ID" value="WVW82332.1"/>
    <property type="molecule type" value="Genomic_DNA"/>
</dbReference>
<accession>A0A1B9GAZ9</accession>
<evidence type="ECO:0000313" key="3">
    <source>
        <dbReference type="EMBL" id="WVW82332.1"/>
    </source>
</evidence>
<dbReference type="OrthoDB" id="3050608at2759"/>
<dbReference type="Proteomes" id="UP000092730">
    <property type="component" value="Chromosome 2"/>
</dbReference>
<evidence type="ECO:0000313" key="2">
    <source>
        <dbReference type="EMBL" id="OCF28195.1"/>
    </source>
</evidence>
<dbReference type="PANTHER" id="PTHR40462">
    <property type="entry name" value="CHROMOSOME 1, WHOLE GENOME SHOTGUN SEQUENCE"/>
    <property type="match status" value="1"/>
</dbReference>
<dbReference type="EMBL" id="KI894019">
    <property type="protein sequence ID" value="OCF28195.1"/>
    <property type="molecule type" value="Genomic_DNA"/>
</dbReference>
<evidence type="ECO:0000313" key="4">
    <source>
        <dbReference type="Proteomes" id="UP000092730"/>
    </source>
</evidence>
<dbReference type="PANTHER" id="PTHR40462:SF1">
    <property type="entry name" value="EXPRESSED PROTEIN"/>
    <property type="match status" value="1"/>
</dbReference>
<feature type="region of interest" description="Disordered" evidence="1">
    <location>
        <begin position="53"/>
        <end position="85"/>
    </location>
</feature>
<feature type="region of interest" description="Disordered" evidence="1">
    <location>
        <begin position="1"/>
        <end position="39"/>
    </location>
</feature>
<dbReference type="RefSeq" id="XP_019049265.1">
    <property type="nucleotide sequence ID" value="XM_019189703.1"/>
</dbReference>
<gene>
    <name evidence="2" type="ORF">I302_03047</name>
    <name evidence="3" type="ORF">I302_104339</name>
</gene>
<dbReference type="KEGG" id="kbi:30207446"/>
<reference evidence="2" key="3">
    <citation type="submission" date="2014-01" db="EMBL/GenBank/DDBJ databases">
        <title>Evolution of pathogenesis and genome organization in the Tremellales.</title>
        <authorList>
            <person name="Cuomo C."/>
            <person name="Litvintseva A."/>
            <person name="Heitman J."/>
            <person name="Chen Y."/>
            <person name="Sun S."/>
            <person name="Springer D."/>
            <person name="Dromer F."/>
            <person name="Young S."/>
            <person name="Zeng Q."/>
            <person name="Chapman S."/>
            <person name="Gujja S."/>
            <person name="Saif S."/>
            <person name="Birren B."/>
        </authorList>
    </citation>
    <scope>NUCLEOTIDE SEQUENCE</scope>
    <source>
        <strain evidence="2">CBS 10118</strain>
    </source>
</reference>
<feature type="compositionally biased region" description="Pro residues" evidence="1">
    <location>
        <begin position="1"/>
        <end position="10"/>
    </location>
</feature>
<dbReference type="AlphaFoldDB" id="A0A1B9GAZ9"/>
<dbReference type="VEuPathDB" id="FungiDB:I302_03047"/>
<protein>
    <submittedName>
        <fullName evidence="2">Uncharacterized protein</fullName>
    </submittedName>
</protein>
<reference evidence="3" key="2">
    <citation type="submission" date="2013-07" db="EMBL/GenBank/DDBJ databases">
        <authorList>
            <consortium name="The Broad Institute Genome Sequencing Platform"/>
            <person name="Cuomo C."/>
            <person name="Litvintseva A."/>
            <person name="Chen Y."/>
            <person name="Heitman J."/>
            <person name="Sun S."/>
            <person name="Springer D."/>
            <person name="Dromer F."/>
            <person name="Young S.K."/>
            <person name="Zeng Q."/>
            <person name="Gargeya S."/>
            <person name="Fitzgerald M."/>
            <person name="Abouelleil A."/>
            <person name="Alvarado L."/>
            <person name="Berlin A.M."/>
            <person name="Chapman S.B."/>
            <person name="Dewar J."/>
            <person name="Goldberg J."/>
            <person name="Griggs A."/>
            <person name="Gujja S."/>
            <person name="Hansen M."/>
            <person name="Howarth C."/>
            <person name="Imamovic A."/>
            <person name="Larimer J."/>
            <person name="McCowan C."/>
            <person name="Murphy C."/>
            <person name="Pearson M."/>
            <person name="Priest M."/>
            <person name="Roberts A."/>
            <person name="Saif S."/>
            <person name="Shea T."/>
            <person name="Sykes S."/>
            <person name="Wortman J."/>
            <person name="Nusbaum C."/>
            <person name="Birren B."/>
        </authorList>
    </citation>
    <scope>NUCLEOTIDE SEQUENCE</scope>
    <source>
        <strain evidence="3">CBS 10118</strain>
    </source>
</reference>
<feature type="compositionally biased region" description="Low complexity" evidence="1">
    <location>
        <begin position="11"/>
        <end position="37"/>
    </location>
</feature>
<dbReference type="GeneID" id="30207446"/>
<reference evidence="2" key="1">
    <citation type="submission" date="2013-07" db="EMBL/GenBank/DDBJ databases">
        <title>The Genome Sequence of Cryptococcus bestiolae CBS10118.</title>
        <authorList>
            <consortium name="The Broad Institute Genome Sequencing Platform"/>
            <person name="Cuomo C."/>
            <person name="Litvintseva A."/>
            <person name="Chen Y."/>
            <person name="Heitman J."/>
            <person name="Sun S."/>
            <person name="Springer D."/>
            <person name="Dromer F."/>
            <person name="Young S.K."/>
            <person name="Zeng Q."/>
            <person name="Gargeya S."/>
            <person name="Fitzgerald M."/>
            <person name="Abouelleil A."/>
            <person name="Alvarado L."/>
            <person name="Berlin A.M."/>
            <person name="Chapman S.B."/>
            <person name="Dewar J."/>
            <person name="Goldberg J."/>
            <person name="Griggs A."/>
            <person name="Gujja S."/>
            <person name="Hansen M."/>
            <person name="Howarth C."/>
            <person name="Imamovic A."/>
            <person name="Larimer J."/>
            <person name="McCowan C."/>
            <person name="Murphy C."/>
            <person name="Pearson M."/>
            <person name="Priest M."/>
            <person name="Roberts A."/>
            <person name="Saif S."/>
            <person name="Shea T."/>
            <person name="Sykes S."/>
            <person name="Wortman J."/>
            <person name="Nusbaum C."/>
            <person name="Birren B."/>
        </authorList>
    </citation>
    <scope>NUCLEOTIDE SEQUENCE [LARGE SCALE GENOMIC DNA]</scope>
    <source>
        <strain evidence="2">CBS 10118</strain>
    </source>
</reference>
<proteinExistence type="predicted"/>
<name>A0A1B9GAZ9_9TREE</name>
<reference evidence="3" key="4">
    <citation type="submission" date="2024-02" db="EMBL/GenBank/DDBJ databases">
        <title>Comparative genomics of Cryptococcus and Kwoniella reveals pathogenesis evolution and contrasting modes of karyotype evolution via chromosome fusion or intercentromeric recombination.</title>
        <authorList>
            <person name="Coelho M.A."/>
            <person name="David-Palma M."/>
            <person name="Shea T."/>
            <person name="Bowers K."/>
            <person name="McGinley-Smith S."/>
            <person name="Mohammad A.W."/>
            <person name="Gnirke A."/>
            <person name="Yurkov A.M."/>
            <person name="Nowrousian M."/>
            <person name="Sun S."/>
            <person name="Cuomo C.A."/>
            <person name="Heitman J."/>
        </authorList>
    </citation>
    <scope>NUCLEOTIDE SEQUENCE</scope>
    <source>
        <strain evidence="3">CBS 10118</strain>
    </source>
</reference>
<evidence type="ECO:0000256" key="1">
    <source>
        <dbReference type="SAM" id="MobiDB-lite"/>
    </source>
</evidence>
<organism evidence="2">
    <name type="scientific">Kwoniella bestiolae CBS 10118</name>
    <dbReference type="NCBI Taxonomy" id="1296100"/>
    <lineage>
        <taxon>Eukaryota</taxon>
        <taxon>Fungi</taxon>
        <taxon>Dikarya</taxon>
        <taxon>Basidiomycota</taxon>
        <taxon>Agaricomycotina</taxon>
        <taxon>Tremellomycetes</taxon>
        <taxon>Tremellales</taxon>
        <taxon>Cryptococcaceae</taxon>
        <taxon>Kwoniella</taxon>
    </lineage>
</organism>
<sequence length="85" mass="8768">MQQNTAPPPTAGASTAGSTLMNPGATQAQAQGQTGQQDALDKGVDYVLGKAGHKQNVSTTEKISDGVRSGFKKLTGKDIPIQDKQ</sequence>